<reference evidence="1 2" key="1">
    <citation type="submission" date="2018-04" db="EMBL/GenBank/DDBJ databases">
        <title>WGS assembly of Panicum hallii var. hallii HAL2.</title>
        <authorList>
            <person name="Lovell J."/>
            <person name="Jenkins J."/>
            <person name="Lowry D."/>
            <person name="Mamidi S."/>
            <person name="Sreedasyam A."/>
            <person name="Weng X."/>
            <person name="Barry K."/>
            <person name="Bonette J."/>
            <person name="Campitelli B."/>
            <person name="Daum C."/>
            <person name="Gordon S."/>
            <person name="Gould B."/>
            <person name="Lipzen A."/>
            <person name="MacQueen A."/>
            <person name="Palacio-Mejia J."/>
            <person name="Plott C."/>
            <person name="Shakirov E."/>
            <person name="Shu S."/>
            <person name="Yoshinaga Y."/>
            <person name="Zane M."/>
            <person name="Rokhsar D."/>
            <person name="Grimwood J."/>
            <person name="Schmutz J."/>
            <person name="Juenger T."/>
        </authorList>
    </citation>
    <scope>NUCLEOTIDE SEQUENCE [LARGE SCALE GENOMIC DNA]</scope>
    <source>
        <strain evidence="2">cv. HAL2</strain>
    </source>
</reference>
<keyword evidence="2" id="KW-1185">Reference proteome</keyword>
<organism evidence="1 2">
    <name type="scientific">Panicum hallii var. hallii</name>
    <dbReference type="NCBI Taxonomy" id="1504633"/>
    <lineage>
        <taxon>Eukaryota</taxon>
        <taxon>Viridiplantae</taxon>
        <taxon>Streptophyta</taxon>
        <taxon>Embryophyta</taxon>
        <taxon>Tracheophyta</taxon>
        <taxon>Spermatophyta</taxon>
        <taxon>Magnoliopsida</taxon>
        <taxon>Liliopsida</taxon>
        <taxon>Poales</taxon>
        <taxon>Poaceae</taxon>
        <taxon>PACMAD clade</taxon>
        <taxon>Panicoideae</taxon>
        <taxon>Panicodae</taxon>
        <taxon>Paniceae</taxon>
        <taxon>Panicinae</taxon>
        <taxon>Panicum</taxon>
        <taxon>Panicum sect. Panicum</taxon>
    </lineage>
</organism>
<accession>A0A2T7DPM3</accession>
<evidence type="ECO:0000313" key="2">
    <source>
        <dbReference type="Proteomes" id="UP000244336"/>
    </source>
</evidence>
<protein>
    <submittedName>
        <fullName evidence="1">Uncharacterized protein</fullName>
    </submittedName>
</protein>
<dbReference type="EMBL" id="CM009753">
    <property type="protein sequence ID" value="PUZ57514.1"/>
    <property type="molecule type" value="Genomic_DNA"/>
</dbReference>
<dbReference type="AlphaFoldDB" id="A0A2T7DPM3"/>
<evidence type="ECO:0000313" key="1">
    <source>
        <dbReference type="EMBL" id="PUZ57514.1"/>
    </source>
</evidence>
<name>A0A2T7DPM3_9POAL</name>
<dbReference type="Proteomes" id="UP000244336">
    <property type="component" value="Chromosome 5"/>
</dbReference>
<gene>
    <name evidence="1" type="ORF">GQ55_5G438300</name>
</gene>
<dbReference type="Gramene" id="PUZ57514">
    <property type="protein sequence ID" value="PUZ57514"/>
    <property type="gene ID" value="GQ55_5G438300"/>
</dbReference>
<proteinExistence type="predicted"/>
<sequence>MQFLRKGSLEQNLFGERVLAGRYKNWILVECMYYQLTHTLAFLHHVAQLHFMTPHQLLIQGRLSIEQLAGK</sequence>